<dbReference type="EMBL" id="AAKTLN010000030">
    <property type="protein sequence ID" value="ECV5352124.1"/>
    <property type="molecule type" value="Genomic_DNA"/>
</dbReference>
<organism evidence="2">
    <name type="scientific">Salmonella enterica subsp. enterica serovar Telelkebir</name>
    <dbReference type="NCBI Taxonomy" id="1967657"/>
    <lineage>
        <taxon>Bacteria</taxon>
        <taxon>Pseudomonadati</taxon>
        <taxon>Pseudomonadota</taxon>
        <taxon>Gammaproteobacteria</taxon>
        <taxon>Enterobacterales</taxon>
        <taxon>Enterobacteriaceae</taxon>
        <taxon>Salmonella</taxon>
    </lineage>
</organism>
<evidence type="ECO:0000313" key="2">
    <source>
        <dbReference type="EMBL" id="ECV5352124.1"/>
    </source>
</evidence>
<protein>
    <recommendedName>
        <fullName evidence="3">Gp12</fullName>
    </recommendedName>
</protein>
<accession>A0A610C024</accession>
<evidence type="ECO:0000256" key="1">
    <source>
        <dbReference type="SAM" id="MobiDB-lite"/>
    </source>
</evidence>
<dbReference type="Proteomes" id="UP000839888">
    <property type="component" value="Unassembled WGS sequence"/>
</dbReference>
<gene>
    <name evidence="2" type="ORF">F2J48_21495</name>
</gene>
<feature type="region of interest" description="Disordered" evidence="1">
    <location>
        <begin position="51"/>
        <end position="71"/>
    </location>
</feature>
<sequence length="71" mass="7588">MKYIYSGPPSGVSLNEGDTVREVMLLPGQEVEFAPDNEYALALVAEGHLQEVKPAKRQAGTKDNPSTGGTQ</sequence>
<feature type="compositionally biased region" description="Polar residues" evidence="1">
    <location>
        <begin position="61"/>
        <end position="71"/>
    </location>
</feature>
<reference evidence="2" key="1">
    <citation type="submission" date="2019-09" db="EMBL/GenBank/DDBJ databases">
        <authorList>
            <person name="Ashton P.M."/>
            <person name="Dallman T."/>
            <person name="Nair S."/>
            <person name="De Pinna E."/>
            <person name="Peters T."/>
            <person name="Grant K."/>
        </authorList>
    </citation>
    <scope>NUCLEOTIDE SEQUENCE [LARGE SCALE GENOMIC DNA]</scope>
    <source>
        <strain evidence="2">800692</strain>
    </source>
</reference>
<dbReference type="AlphaFoldDB" id="A0A610C024"/>
<proteinExistence type="predicted"/>
<comment type="caution">
    <text evidence="2">The sequence shown here is derived from an EMBL/GenBank/DDBJ whole genome shotgun (WGS) entry which is preliminary data.</text>
</comment>
<name>A0A610C024_SALET</name>
<evidence type="ECO:0008006" key="3">
    <source>
        <dbReference type="Google" id="ProtNLM"/>
    </source>
</evidence>